<dbReference type="GO" id="GO:0003677">
    <property type="term" value="F:DNA binding"/>
    <property type="evidence" value="ECO:0007669"/>
    <property type="project" value="UniProtKB-KW"/>
</dbReference>
<dbReference type="InterPro" id="IPR036388">
    <property type="entry name" value="WH-like_DNA-bd_sf"/>
</dbReference>
<dbReference type="Proteomes" id="UP000247459">
    <property type="component" value="Unassembled WGS sequence"/>
</dbReference>
<evidence type="ECO:0000313" key="5">
    <source>
        <dbReference type="EMBL" id="PYY31378.1"/>
    </source>
</evidence>
<keyword evidence="1" id="KW-0805">Transcription regulation</keyword>
<comment type="caution">
    <text evidence="5">The sequence shown here is derived from an EMBL/GenBank/DDBJ whole genome shotgun (WGS) entry which is preliminary data.</text>
</comment>
<evidence type="ECO:0000259" key="4">
    <source>
        <dbReference type="PROSITE" id="PS50987"/>
    </source>
</evidence>
<accession>A0A2W0CV56</accession>
<dbReference type="PROSITE" id="PS50987">
    <property type="entry name" value="HTH_ARSR_2"/>
    <property type="match status" value="1"/>
</dbReference>
<proteinExistence type="predicted"/>
<evidence type="ECO:0000256" key="2">
    <source>
        <dbReference type="ARBA" id="ARBA00023125"/>
    </source>
</evidence>
<organism evidence="5 6">
    <name type="scientific">Paenibacillus illinoisensis</name>
    <dbReference type="NCBI Taxonomy" id="59845"/>
    <lineage>
        <taxon>Bacteria</taxon>
        <taxon>Bacillati</taxon>
        <taxon>Bacillota</taxon>
        <taxon>Bacilli</taxon>
        <taxon>Bacillales</taxon>
        <taxon>Paenibacillaceae</taxon>
        <taxon>Paenibacillus</taxon>
    </lineage>
</organism>
<dbReference type="InterPro" id="IPR001845">
    <property type="entry name" value="HTH_ArsR_DNA-bd_dom"/>
</dbReference>
<dbReference type="EMBL" id="PRLG01000001">
    <property type="protein sequence ID" value="PYY31378.1"/>
    <property type="molecule type" value="Genomic_DNA"/>
</dbReference>
<dbReference type="SUPFAM" id="SSF46785">
    <property type="entry name" value="Winged helix' DNA-binding domain"/>
    <property type="match status" value="1"/>
</dbReference>
<keyword evidence="2" id="KW-0238">DNA-binding</keyword>
<dbReference type="InterPro" id="IPR036390">
    <property type="entry name" value="WH_DNA-bd_sf"/>
</dbReference>
<keyword evidence="3" id="KW-0804">Transcription</keyword>
<dbReference type="Gene3D" id="1.10.10.10">
    <property type="entry name" value="Winged helix-like DNA-binding domain superfamily/Winged helix DNA-binding domain"/>
    <property type="match status" value="1"/>
</dbReference>
<name>A0A2W0CV56_9BACL</name>
<dbReference type="AlphaFoldDB" id="A0A2W0CV56"/>
<dbReference type="InterPro" id="IPR011991">
    <property type="entry name" value="ArsR-like_HTH"/>
</dbReference>
<sequence>MEPLLIFKALSNETRRQILSWLKDPEQHFSPLELSQHPDKGKSGICVGTIQMKAGLAQSVISSYLLTMLKAGLLLSERRGQWTYYRRNEETIRQFAEYVQHEL</sequence>
<evidence type="ECO:0000313" key="6">
    <source>
        <dbReference type="Proteomes" id="UP000247459"/>
    </source>
</evidence>
<evidence type="ECO:0000256" key="1">
    <source>
        <dbReference type="ARBA" id="ARBA00023015"/>
    </source>
</evidence>
<dbReference type="GO" id="GO:0003700">
    <property type="term" value="F:DNA-binding transcription factor activity"/>
    <property type="evidence" value="ECO:0007669"/>
    <property type="project" value="InterPro"/>
</dbReference>
<dbReference type="RefSeq" id="WP_095362082.1">
    <property type="nucleotide sequence ID" value="NZ_PRLG01000001.1"/>
</dbReference>
<dbReference type="CDD" id="cd00090">
    <property type="entry name" value="HTH_ARSR"/>
    <property type="match status" value="1"/>
</dbReference>
<feature type="domain" description="HTH arsR-type" evidence="4">
    <location>
        <begin position="1"/>
        <end position="103"/>
    </location>
</feature>
<gene>
    <name evidence="5" type="ORF">PIL02S_00009</name>
</gene>
<dbReference type="InterPro" id="IPR051081">
    <property type="entry name" value="HTH_MetalResp_TranReg"/>
</dbReference>
<reference evidence="5 6" key="1">
    <citation type="submission" date="2018-01" db="EMBL/GenBank/DDBJ databases">
        <title>Genome sequence of the PGP bacterium Paenibacillus illinoisensis E3.</title>
        <authorList>
            <person name="Rolli E."/>
            <person name="Marasco R."/>
            <person name="Bessem C."/>
            <person name="Michoud G."/>
            <person name="Gaiarsa S."/>
            <person name="Borin S."/>
            <person name="Daffonchio D."/>
        </authorList>
    </citation>
    <scope>NUCLEOTIDE SEQUENCE [LARGE SCALE GENOMIC DNA]</scope>
    <source>
        <strain evidence="5 6">E3</strain>
    </source>
</reference>
<dbReference type="PANTHER" id="PTHR33154">
    <property type="entry name" value="TRANSCRIPTIONAL REGULATOR, ARSR FAMILY"/>
    <property type="match status" value="1"/>
</dbReference>
<protein>
    <submittedName>
        <fullName evidence="5">Regulatory protein ArsR</fullName>
    </submittedName>
</protein>
<evidence type="ECO:0000256" key="3">
    <source>
        <dbReference type="ARBA" id="ARBA00023163"/>
    </source>
</evidence>
<dbReference type="SMART" id="SM00418">
    <property type="entry name" value="HTH_ARSR"/>
    <property type="match status" value="1"/>
</dbReference>
<dbReference type="PANTHER" id="PTHR33154:SF33">
    <property type="entry name" value="TRANSCRIPTIONAL REPRESSOR SDPR"/>
    <property type="match status" value="1"/>
</dbReference>
<dbReference type="OrthoDB" id="9790747at2"/>